<feature type="transmembrane region" description="Helical" evidence="7">
    <location>
        <begin position="229"/>
        <end position="248"/>
    </location>
</feature>
<dbReference type="InterPro" id="IPR051788">
    <property type="entry name" value="MFS_Transporter"/>
</dbReference>
<gene>
    <name evidence="9" type="ORF">SAMN05421753_10873</name>
</gene>
<feature type="transmembrane region" description="Helical" evidence="7">
    <location>
        <begin position="190"/>
        <end position="208"/>
    </location>
</feature>
<comment type="subcellular location">
    <subcellularLocation>
        <location evidence="1">Endomembrane system</location>
        <topology evidence="1">Multi-pass membrane protein</topology>
    </subcellularLocation>
</comment>
<reference evidence="10" key="1">
    <citation type="submission" date="2016-10" db="EMBL/GenBank/DDBJ databases">
        <authorList>
            <person name="Varghese N."/>
            <person name="Submissions S."/>
        </authorList>
    </citation>
    <scope>NUCLEOTIDE SEQUENCE [LARGE SCALE GENOMIC DNA]</scope>
    <source>
        <strain evidence="10">DSM 26348</strain>
    </source>
</reference>
<feature type="transmembrane region" description="Helical" evidence="7">
    <location>
        <begin position="268"/>
        <end position="288"/>
    </location>
</feature>
<dbReference type="GO" id="GO:0012505">
    <property type="term" value="C:endomembrane system"/>
    <property type="evidence" value="ECO:0007669"/>
    <property type="project" value="UniProtKB-SubCell"/>
</dbReference>
<dbReference type="SUPFAM" id="SSF103473">
    <property type="entry name" value="MFS general substrate transporter"/>
    <property type="match status" value="1"/>
</dbReference>
<dbReference type="EMBL" id="FOQD01000008">
    <property type="protein sequence ID" value="SFI35367.1"/>
    <property type="molecule type" value="Genomic_DNA"/>
</dbReference>
<evidence type="ECO:0000256" key="5">
    <source>
        <dbReference type="ARBA" id="ARBA00022989"/>
    </source>
</evidence>
<protein>
    <submittedName>
        <fullName evidence="9">Fucose permease</fullName>
    </submittedName>
</protein>
<feature type="transmembrane region" description="Helical" evidence="7">
    <location>
        <begin position="480"/>
        <end position="502"/>
    </location>
</feature>
<dbReference type="Pfam" id="PF07690">
    <property type="entry name" value="MFS_1"/>
    <property type="match status" value="1"/>
</dbReference>
<evidence type="ECO:0000256" key="7">
    <source>
        <dbReference type="SAM" id="Phobius"/>
    </source>
</evidence>
<feature type="transmembrane region" description="Helical" evidence="7">
    <location>
        <begin position="116"/>
        <end position="137"/>
    </location>
</feature>
<feature type="domain" description="Major facilitator superfamily (MFS) profile" evidence="8">
    <location>
        <begin position="16"/>
        <end position="430"/>
    </location>
</feature>
<evidence type="ECO:0000256" key="1">
    <source>
        <dbReference type="ARBA" id="ARBA00004127"/>
    </source>
</evidence>
<evidence type="ECO:0000259" key="8">
    <source>
        <dbReference type="PROSITE" id="PS50850"/>
    </source>
</evidence>
<dbReference type="PANTHER" id="PTHR23514:SF3">
    <property type="entry name" value="BYPASS OF STOP CODON PROTEIN 6"/>
    <property type="match status" value="1"/>
</dbReference>
<keyword evidence="10" id="KW-1185">Reference proteome</keyword>
<comment type="similarity">
    <text evidence="2">Belongs to the major facilitator superfamily.</text>
</comment>
<evidence type="ECO:0000256" key="2">
    <source>
        <dbReference type="ARBA" id="ARBA00008335"/>
    </source>
</evidence>
<dbReference type="Proteomes" id="UP000199518">
    <property type="component" value="Unassembled WGS sequence"/>
</dbReference>
<dbReference type="GO" id="GO:0022857">
    <property type="term" value="F:transmembrane transporter activity"/>
    <property type="evidence" value="ECO:0007669"/>
    <property type="project" value="InterPro"/>
</dbReference>
<dbReference type="RefSeq" id="WP_092050324.1">
    <property type="nucleotide sequence ID" value="NZ_FOQD01000008.1"/>
</dbReference>
<dbReference type="OrthoDB" id="9783757at2"/>
<keyword evidence="5 7" id="KW-1133">Transmembrane helix</keyword>
<dbReference type="InterPro" id="IPR036259">
    <property type="entry name" value="MFS_trans_sf"/>
</dbReference>
<organism evidence="9 10">
    <name type="scientific">Planctomicrobium piriforme</name>
    <dbReference type="NCBI Taxonomy" id="1576369"/>
    <lineage>
        <taxon>Bacteria</taxon>
        <taxon>Pseudomonadati</taxon>
        <taxon>Planctomycetota</taxon>
        <taxon>Planctomycetia</taxon>
        <taxon>Planctomycetales</taxon>
        <taxon>Planctomycetaceae</taxon>
        <taxon>Planctomicrobium</taxon>
    </lineage>
</organism>
<dbReference type="InterPro" id="IPR020846">
    <property type="entry name" value="MFS_dom"/>
</dbReference>
<evidence type="ECO:0000256" key="6">
    <source>
        <dbReference type="ARBA" id="ARBA00023136"/>
    </source>
</evidence>
<keyword evidence="6 7" id="KW-0472">Membrane</keyword>
<dbReference type="STRING" id="1576369.SAMN05421753_10873"/>
<feature type="transmembrane region" description="Helical" evidence="7">
    <location>
        <begin position="149"/>
        <end position="170"/>
    </location>
</feature>
<evidence type="ECO:0000256" key="4">
    <source>
        <dbReference type="ARBA" id="ARBA00022692"/>
    </source>
</evidence>
<feature type="transmembrane region" description="Helical" evidence="7">
    <location>
        <begin position="12"/>
        <end position="33"/>
    </location>
</feature>
<feature type="transmembrane region" description="Helical" evidence="7">
    <location>
        <begin position="53"/>
        <end position="74"/>
    </location>
</feature>
<proteinExistence type="inferred from homology"/>
<keyword evidence="4 7" id="KW-0812">Transmembrane</keyword>
<feature type="transmembrane region" description="Helical" evidence="7">
    <location>
        <begin position="300"/>
        <end position="333"/>
    </location>
</feature>
<evidence type="ECO:0000313" key="9">
    <source>
        <dbReference type="EMBL" id="SFI35367.1"/>
    </source>
</evidence>
<dbReference type="AlphaFoldDB" id="A0A1I3HIG9"/>
<dbReference type="PANTHER" id="PTHR23514">
    <property type="entry name" value="BYPASS OF STOP CODON PROTEIN 6"/>
    <property type="match status" value="1"/>
</dbReference>
<evidence type="ECO:0000256" key="3">
    <source>
        <dbReference type="ARBA" id="ARBA00022448"/>
    </source>
</evidence>
<accession>A0A1I3HIG9</accession>
<dbReference type="PROSITE" id="PS50850">
    <property type="entry name" value="MFS"/>
    <property type="match status" value="1"/>
</dbReference>
<feature type="transmembrane region" description="Helical" evidence="7">
    <location>
        <begin position="86"/>
        <end position="104"/>
    </location>
</feature>
<keyword evidence="3" id="KW-0813">Transport</keyword>
<dbReference type="GO" id="GO:0016020">
    <property type="term" value="C:membrane"/>
    <property type="evidence" value="ECO:0007669"/>
    <property type="project" value="TreeGrafter"/>
</dbReference>
<dbReference type="Gene3D" id="1.20.1250.20">
    <property type="entry name" value="MFS general substrate transporter like domains"/>
    <property type="match status" value="2"/>
</dbReference>
<name>A0A1I3HIG9_9PLAN</name>
<sequence length="527" mass="55316">MSQIESAPAAPNAYRLLYAGFMAILAAGVGYSVRGGILGQWAEQFGFTMTELGTITGGGLTGFGIVIILTSLFADKIGYGKVMAAAFVLHFISAVITLAAPAAFEAGGKVAAFQCLFWGMFIFAIGNGLCEAVVNPLTATLFPKNKTHFLNILHAGWPAGLVLGGLASAFMAAKVGTDGQVVAPPVDWKIQMSLFLIPVILYGILMLGQKFPKSEAASAGISMGQMLTTVFAPLMLFLLVIHAMVGYVELGTDSWIAKITGSIMGSNVSGLALFVYTSMLMFLLRFVAGPIVHRISPLGLLFVSACLGAVGLTLLGNASTVIACVIAATVYAGGKTFLWPTMLAVASERFPRGGAVTIGMMGGVGMLSAGLLGGPAIGFQQDYFASQFLQKESEATFDRYRASEKNSFMGFQAVGLNGAKVGVLEDNGRELARAEELLAKEKRTDSNLQKLAEWWANASMFASTDKPKVVSAGIFGGKSALLMTAYVPMAMAVCYLILIIGFRMAGGYKPVQIAPVTDPEALGTAES</sequence>
<dbReference type="InterPro" id="IPR011701">
    <property type="entry name" value="MFS"/>
</dbReference>
<evidence type="ECO:0000313" key="10">
    <source>
        <dbReference type="Proteomes" id="UP000199518"/>
    </source>
</evidence>
<feature type="transmembrane region" description="Helical" evidence="7">
    <location>
        <begin position="353"/>
        <end position="372"/>
    </location>
</feature>